<keyword evidence="1" id="KW-0812">Transmembrane</keyword>
<evidence type="ECO:0000256" key="1">
    <source>
        <dbReference type="SAM" id="Phobius"/>
    </source>
</evidence>
<accession>A0A3E2WRJ9</accession>
<feature type="transmembrane region" description="Helical" evidence="1">
    <location>
        <begin position="39"/>
        <end position="58"/>
    </location>
</feature>
<gene>
    <name evidence="2" type="ORF">DWX41_15090</name>
</gene>
<name>A0A3E2WRJ9_9FIRM</name>
<dbReference type="GeneID" id="93332014"/>
<evidence type="ECO:0000313" key="2">
    <source>
        <dbReference type="EMBL" id="RGC29375.1"/>
    </source>
</evidence>
<dbReference type="RefSeq" id="WP_025653935.1">
    <property type="nucleotide sequence ID" value="NZ_QVIA01000017.1"/>
</dbReference>
<proteinExistence type="predicted"/>
<keyword evidence="1" id="KW-1133">Transmembrane helix</keyword>
<dbReference type="Proteomes" id="UP000261111">
    <property type="component" value="Unassembled WGS sequence"/>
</dbReference>
<sequence>MAGNNNRYSKEYLQEAEIRLEEMEDPNYEFPTPFSKLDWILAIATIIVSGALLIGGYWM</sequence>
<dbReference type="AlphaFoldDB" id="A0A3E2WRJ9"/>
<reference evidence="2 3" key="1">
    <citation type="submission" date="2018-08" db="EMBL/GenBank/DDBJ databases">
        <title>A genome reference for cultivated species of the human gut microbiota.</title>
        <authorList>
            <person name="Zou Y."/>
            <person name="Xue W."/>
            <person name="Luo G."/>
        </authorList>
    </citation>
    <scope>NUCLEOTIDE SEQUENCE [LARGE SCALE GENOMIC DNA]</scope>
    <source>
        <strain evidence="2 3">AF19-21</strain>
    </source>
</reference>
<evidence type="ECO:0000313" key="3">
    <source>
        <dbReference type="Proteomes" id="UP000261111"/>
    </source>
</evidence>
<dbReference type="EMBL" id="QVIA01000017">
    <property type="protein sequence ID" value="RGC29375.1"/>
    <property type="molecule type" value="Genomic_DNA"/>
</dbReference>
<protein>
    <submittedName>
        <fullName evidence="2">Uncharacterized protein</fullName>
    </submittedName>
</protein>
<comment type="caution">
    <text evidence="2">The sequence shown here is derived from an EMBL/GenBank/DDBJ whole genome shotgun (WGS) entry which is preliminary data.</text>
</comment>
<keyword evidence="1" id="KW-0472">Membrane</keyword>
<organism evidence="2 3">
    <name type="scientific">Hungatella hathewayi</name>
    <dbReference type="NCBI Taxonomy" id="154046"/>
    <lineage>
        <taxon>Bacteria</taxon>
        <taxon>Bacillati</taxon>
        <taxon>Bacillota</taxon>
        <taxon>Clostridia</taxon>
        <taxon>Lachnospirales</taxon>
        <taxon>Lachnospiraceae</taxon>
        <taxon>Hungatella</taxon>
    </lineage>
</organism>